<protein>
    <submittedName>
        <fullName evidence="1">Uncharacterized protein</fullName>
    </submittedName>
</protein>
<dbReference type="EMBL" id="JAAQYP010000011">
    <property type="protein sequence ID" value="NNA95362.1"/>
    <property type="molecule type" value="Genomic_DNA"/>
</dbReference>
<reference evidence="1 2" key="1">
    <citation type="journal article" date="2020" name="Front. Microbiol.">
        <title>Genetic Organization of the aprX-lipA2 Operon Affects the Proteolytic Potential of Pseudomonas Species in Milk.</title>
        <authorList>
            <person name="Maier C."/>
            <person name="Huptas C."/>
            <person name="von Neubeck M."/>
            <person name="Scherer S."/>
            <person name="Wenning M."/>
            <person name="Lucking G."/>
        </authorList>
    </citation>
    <scope>NUCLEOTIDE SEQUENCE [LARGE SCALE GENOMIC DNA]</scope>
    <source>
        <strain evidence="1 2">G4779</strain>
    </source>
</reference>
<name>A0A7Y1MNW8_9PSED</name>
<evidence type="ECO:0000313" key="2">
    <source>
        <dbReference type="Proteomes" id="UP000542111"/>
    </source>
</evidence>
<proteinExistence type="predicted"/>
<dbReference type="GeneID" id="70105256"/>
<evidence type="ECO:0000313" key="1">
    <source>
        <dbReference type="EMBL" id="NNA95362.1"/>
    </source>
</evidence>
<dbReference type="Proteomes" id="UP000542111">
    <property type="component" value="Unassembled WGS sequence"/>
</dbReference>
<dbReference type="AlphaFoldDB" id="A0A7Y1MNW8"/>
<organism evidence="1 2">
    <name type="scientific">Pseudomonas gessardii</name>
    <dbReference type="NCBI Taxonomy" id="78544"/>
    <lineage>
        <taxon>Bacteria</taxon>
        <taxon>Pseudomonadati</taxon>
        <taxon>Pseudomonadota</taxon>
        <taxon>Gammaproteobacteria</taxon>
        <taxon>Pseudomonadales</taxon>
        <taxon>Pseudomonadaceae</taxon>
        <taxon>Pseudomonas</taxon>
    </lineage>
</organism>
<sequence length="55" mass="5906">MRSFWVWPIAEADGEDLDAAHADLRQKAGMALQQCLTQPRTAEPANVIGSVGQPG</sequence>
<comment type="caution">
    <text evidence="1">The sequence shown here is derived from an EMBL/GenBank/DDBJ whole genome shotgun (WGS) entry which is preliminary data.</text>
</comment>
<accession>A0A7Y1MNW8</accession>
<dbReference type="RefSeq" id="WP_154220615.1">
    <property type="nucleotide sequence ID" value="NZ_CBCRYT010000064.1"/>
</dbReference>
<gene>
    <name evidence="1" type="ORF">HBO33_09310</name>
</gene>